<gene>
    <name evidence="8" type="ORF">ACFOYY_09125</name>
</gene>
<keyword evidence="4 7" id="KW-0812">Transmembrane</keyword>
<dbReference type="Proteomes" id="UP001595698">
    <property type="component" value="Unassembled WGS sequence"/>
</dbReference>
<keyword evidence="9" id="KW-1185">Reference proteome</keyword>
<dbReference type="Pfam" id="PF07681">
    <property type="entry name" value="DoxX"/>
    <property type="match status" value="1"/>
</dbReference>
<feature type="transmembrane region" description="Helical" evidence="7">
    <location>
        <begin position="64"/>
        <end position="91"/>
    </location>
</feature>
<evidence type="ECO:0000256" key="2">
    <source>
        <dbReference type="ARBA" id="ARBA00006679"/>
    </source>
</evidence>
<keyword evidence="5 7" id="KW-1133">Transmembrane helix</keyword>
<dbReference type="PANTHER" id="PTHR33452:SF1">
    <property type="entry name" value="INNER MEMBRANE PROTEIN YPHA-RELATED"/>
    <property type="match status" value="1"/>
</dbReference>
<evidence type="ECO:0000256" key="5">
    <source>
        <dbReference type="ARBA" id="ARBA00022989"/>
    </source>
</evidence>
<sequence length="144" mass="14748">MLERIGPYTLLLARVVIGIVFIAHGLQKLLSSGIDEVTAGFTHLGIPLAAVAAPAVAGSEVLCGLAFILGAALPVAGVILALNMVGAYVFVHAGKGFFSQQGGFEYVLVLFAICLAIGFSGGGALALDRLWRRDRSPVAVGAAN</sequence>
<dbReference type="InterPro" id="IPR051907">
    <property type="entry name" value="DoxX-like_oxidoreductase"/>
</dbReference>
<evidence type="ECO:0000256" key="3">
    <source>
        <dbReference type="ARBA" id="ARBA00022475"/>
    </source>
</evidence>
<reference evidence="9" key="1">
    <citation type="journal article" date="2019" name="Int. J. Syst. Evol. Microbiol.">
        <title>The Global Catalogue of Microorganisms (GCM) 10K type strain sequencing project: providing services to taxonomists for standard genome sequencing and annotation.</title>
        <authorList>
            <consortium name="The Broad Institute Genomics Platform"/>
            <consortium name="The Broad Institute Genome Sequencing Center for Infectious Disease"/>
            <person name="Wu L."/>
            <person name="Ma J."/>
        </authorList>
    </citation>
    <scope>NUCLEOTIDE SEQUENCE [LARGE SCALE GENOMIC DNA]</scope>
    <source>
        <strain evidence="9">TBRC 7912</strain>
    </source>
</reference>
<accession>A0ABV8EX19</accession>
<keyword evidence="3" id="KW-1003">Cell membrane</keyword>
<feature type="transmembrane region" description="Helical" evidence="7">
    <location>
        <begin position="38"/>
        <end position="57"/>
    </location>
</feature>
<comment type="subcellular location">
    <subcellularLocation>
        <location evidence="1">Cell membrane</location>
        <topology evidence="1">Multi-pass membrane protein</topology>
    </subcellularLocation>
</comment>
<feature type="transmembrane region" description="Helical" evidence="7">
    <location>
        <begin position="103"/>
        <end position="127"/>
    </location>
</feature>
<organism evidence="8 9">
    <name type="scientific">Streptosporangium jomthongense</name>
    <dbReference type="NCBI Taxonomy" id="1193683"/>
    <lineage>
        <taxon>Bacteria</taxon>
        <taxon>Bacillati</taxon>
        <taxon>Actinomycetota</taxon>
        <taxon>Actinomycetes</taxon>
        <taxon>Streptosporangiales</taxon>
        <taxon>Streptosporangiaceae</taxon>
        <taxon>Streptosporangium</taxon>
    </lineage>
</organism>
<proteinExistence type="inferred from homology"/>
<evidence type="ECO:0000256" key="1">
    <source>
        <dbReference type="ARBA" id="ARBA00004651"/>
    </source>
</evidence>
<name>A0ABV8EX19_9ACTN</name>
<dbReference type="PANTHER" id="PTHR33452">
    <property type="entry name" value="OXIDOREDUCTASE CATD-RELATED"/>
    <property type="match status" value="1"/>
</dbReference>
<feature type="transmembrane region" description="Helical" evidence="7">
    <location>
        <begin position="7"/>
        <end position="26"/>
    </location>
</feature>
<evidence type="ECO:0000256" key="7">
    <source>
        <dbReference type="SAM" id="Phobius"/>
    </source>
</evidence>
<keyword evidence="6 7" id="KW-0472">Membrane</keyword>
<comment type="caution">
    <text evidence="8">The sequence shown here is derived from an EMBL/GenBank/DDBJ whole genome shotgun (WGS) entry which is preliminary data.</text>
</comment>
<evidence type="ECO:0000256" key="6">
    <source>
        <dbReference type="ARBA" id="ARBA00023136"/>
    </source>
</evidence>
<dbReference type="RefSeq" id="WP_352012559.1">
    <property type="nucleotide sequence ID" value="NZ_JBHSBC010000008.1"/>
</dbReference>
<dbReference type="EMBL" id="JBHSBC010000008">
    <property type="protein sequence ID" value="MFC3980280.1"/>
    <property type="molecule type" value="Genomic_DNA"/>
</dbReference>
<evidence type="ECO:0000313" key="8">
    <source>
        <dbReference type="EMBL" id="MFC3980280.1"/>
    </source>
</evidence>
<dbReference type="InterPro" id="IPR032808">
    <property type="entry name" value="DoxX"/>
</dbReference>
<protein>
    <submittedName>
        <fullName evidence="8">DoxX family protein</fullName>
    </submittedName>
</protein>
<evidence type="ECO:0000313" key="9">
    <source>
        <dbReference type="Proteomes" id="UP001595698"/>
    </source>
</evidence>
<evidence type="ECO:0000256" key="4">
    <source>
        <dbReference type="ARBA" id="ARBA00022692"/>
    </source>
</evidence>
<comment type="similarity">
    <text evidence="2">Belongs to the DoxX family.</text>
</comment>